<name>A0A6C0KZJ9_9ZZZZ</name>
<organism evidence="2">
    <name type="scientific">viral metagenome</name>
    <dbReference type="NCBI Taxonomy" id="1070528"/>
    <lineage>
        <taxon>unclassified sequences</taxon>
        <taxon>metagenomes</taxon>
        <taxon>organismal metagenomes</taxon>
    </lineage>
</organism>
<sequence length="94" mass="10752">MGGKTKRKLTDWNKFVMKVKAENPEKKFSDVLKMAGKMKRQGVKVGEYINNKTAKVVKKITKSAKSVLKNARKTGKKLLKKSKKMKRKTAKKKN</sequence>
<protein>
    <submittedName>
        <fullName evidence="2">Uncharacterized protein</fullName>
    </submittedName>
</protein>
<proteinExistence type="predicted"/>
<dbReference type="EMBL" id="MN741012">
    <property type="protein sequence ID" value="QHU22586.1"/>
    <property type="molecule type" value="Genomic_DNA"/>
</dbReference>
<dbReference type="AlphaFoldDB" id="A0A6C0KZJ9"/>
<evidence type="ECO:0000313" key="2">
    <source>
        <dbReference type="EMBL" id="QHU22586.1"/>
    </source>
</evidence>
<accession>A0A6C0KZJ9</accession>
<reference evidence="2" key="1">
    <citation type="journal article" date="2020" name="Nature">
        <title>Giant virus diversity and host interactions through global metagenomics.</title>
        <authorList>
            <person name="Schulz F."/>
            <person name="Roux S."/>
            <person name="Paez-Espino D."/>
            <person name="Jungbluth S."/>
            <person name="Walsh D.A."/>
            <person name="Denef V.J."/>
            <person name="McMahon K.D."/>
            <person name="Konstantinidis K.T."/>
            <person name="Eloe-Fadrosh E.A."/>
            <person name="Kyrpides N.C."/>
            <person name="Woyke T."/>
        </authorList>
    </citation>
    <scope>NUCLEOTIDE SEQUENCE</scope>
    <source>
        <strain evidence="2">GVMAG-S-ERX555907-102</strain>
    </source>
</reference>
<evidence type="ECO:0000256" key="1">
    <source>
        <dbReference type="SAM" id="MobiDB-lite"/>
    </source>
</evidence>
<feature type="region of interest" description="Disordered" evidence="1">
    <location>
        <begin position="71"/>
        <end position="94"/>
    </location>
</feature>